<accession>A0A816GCC1</accession>
<dbReference type="Proteomes" id="UP000663828">
    <property type="component" value="Unassembled WGS sequence"/>
</dbReference>
<feature type="domain" description="SUEL-type lectin" evidence="1">
    <location>
        <begin position="2"/>
        <end position="70"/>
    </location>
</feature>
<evidence type="ECO:0000313" key="3">
    <source>
        <dbReference type="Proteomes" id="UP000663828"/>
    </source>
</evidence>
<dbReference type="AlphaFoldDB" id="A0A816GCC1"/>
<evidence type="ECO:0000313" key="2">
    <source>
        <dbReference type="EMBL" id="CAF1672322.1"/>
    </source>
</evidence>
<dbReference type="GO" id="GO:0030246">
    <property type="term" value="F:carbohydrate binding"/>
    <property type="evidence" value="ECO:0007669"/>
    <property type="project" value="InterPro"/>
</dbReference>
<reference evidence="2" key="1">
    <citation type="submission" date="2021-02" db="EMBL/GenBank/DDBJ databases">
        <authorList>
            <person name="Nowell W R."/>
        </authorList>
    </citation>
    <scope>NUCLEOTIDE SEQUENCE</scope>
</reference>
<name>A0A816GCC1_ADIRI</name>
<dbReference type="Gene3D" id="2.60.120.740">
    <property type="match status" value="1"/>
</dbReference>
<organism evidence="2 3">
    <name type="scientific">Adineta ricciae</name>
    <name type="common">Rotifer</name>
    <dbReference type="NCBI Taxonomy" id="249248"/>
    <lineage>
        <taxon>Eukaryota</taxon>
        <taxon>Metazoa</taxon>
        <taxon>Spiralia</taxon>
        <taxon>Gnathifera</taxon>
        <taxon>Rotifera</taxon>
        <taxon>Eurotatoria</taxon>
        <taxon>Bdelloidea</taxon>
        <taxon>Adinetida</taxon>
        <taxon>Adinetidae</taxon>
        <taxon>Adineta</taxon>
    </lineage>
</organism>
<dbReference type="EMBL" id="CAJNOR010013256">
    <property type="protein sequence ID" value="CAF1672322.1"/>
    <property type="molecule type" value="Genomic_DNA"/>
</dbReference>
<gene>
    <name evidence="2" type="ORF">XAT740_LOCUS58924</name>
</gene>
<dbReference type="InterPro" id="IPR043159">
    <property type="entry name" value="Lectin_gal-bd_sf"/>
</dbReference>
<protein>
    <recommendedName>
        <fullName evidence="1">SUEL-type lectin domain-containing protein</fullName>
    </recommendedName>
</protein>
<dbReference type="InterPro" id="IPR000922">
    <property type="entry name" value="Lectin_gal-bd_dom"/>
</dbReference>
<dbReference type="Pfam" id="PF02140">
    <property type="entry name" value="SUEL_Lectin"/>
    <property type="match status" value="1"/>
</dbReference>
<evidence type="ECO:0000259" key="1">
    <source>
        <dbReference type="Pfam" id="PF02140"/>
    </source>
</evidence>
<sequence length="207" mass="23976">MYGRTSQRICNHDLTGRTFEKTCANIEQSKYQTKLRCQDKSTCQMLIDNQIFTDPCGPTIPKHFEVHYRCINKDCSRIVPDREISDVFKELKKTSLVHAHQTYVDTVDSLIRVKKSMLNQLCLDNQQIIGFVENVCLEEHLQGFHWVKTPINTSQSRSCPSPCHGIINEQLNVNVECIHLFLQEKFHVFVNQIISGQKQITLIVNVR</sequence>
<proteinExistence type="predicted"/>
<comment type="caution">
    <text evidence="2">The sequence shown here is derived from an EMBL/GenBank/DDBJ whole genome shotgun (WGS) entry which is preliminary data.</text>
</comment>
<keyword evidence="3" id="KW-1185">Reference proteome</keyword>